<name>A0A402AW14_9CHLR</name>
<proteinExistence type="predicted"/>
<keyword evidence="2" id="KW-1185">Reference proteome</keyword>
<reference evidence="2" key="1">
    <citation type="submission" date="2018-12" db="EMBL/GenBank/DDBJ databases">
        <title>Tengunoibacter tsumagoiensis gen. nov., sp. nov., Dictyobacter kobayashii sp. nov., D. alpinus sp. nov., and D. joshuensis sp. nov. and description of Dictyobacteraceae fam. nov. within the order Ktedonobacterales isolated from Tengu-no-mugimeshi.</title>
        <authorList>
            <person name="Wang C.M."/>
            <person name="Zheng Y."/>
            <person name="Sakai Y."/>
            <person name="Toyoda A."/>
            <person name="Minakuchi Y."/>
            <person name="Abe K."/>
            <person name="Yokota A."/>
            <person name="Yabe S."/>
        </authorList>
    </citation>
    <scope>NUCLEOTIDE SEQUENCE [LARGE SCALE GENOMIC DNA]</scope>
    <source>
        <strain evidence="2">Uno11</strain>
    </source>
</reference>
<dbReference type="AlphaFoldDB" id="A0A402AW14"/>
<dbReference type="EMBL" id="BIFS01000002">
    <property type="protein sequence ID" value="GCE23340.1"/>
    <property type="molecule type" value="Genomic_DNA"/>
</dbReference>
<dbReference type="Proteomes" id="UP000287188">
    <property type="component" value="Unassembled WGS sequence"/>
</dbReference>
<dbReference type="RefSeq" id="WP_126556792.1">
    <property type="nucleotide sequence ID" value="NZ_BIFS01000002.1"/>
</dbReference>
<protein>
    <submittedName>
        <fullName evidence="1">Uncharacterized protein</fullName>
    </submittedName>
</protein>
<gene>
    <name evidence="1" type="ORF">KDK_71400</name>
</gene>
<organism evidence="1 2">
    <name type="scientific">Dictyobacter kobayashii</name>
    <dbReference type="NCBI Taxonomy" id="2014872"/>
    <lineage>
        <taxon>Bacteria</taxon>
        <taxon>Bacillati</taxon>
        <taxon>Chloroflexota</taxon>
        <taxon>Ktedonobacteria</taxon>
        <taxon>Ktedonobacterales</taxon>
        <taxon>Dictyobacteraceae</taxon>
        <taxon>Dictyobacter</taxon>
    </lineage>
</organism>
<evidence type="ECO:0000313" key="1">
    <source>
        <dbReference type="EMBL" id="GCE23340.1"/>
    </source>
</evidence>
<sequence length="89" mass="9487">MFFKQALKDSQNTAKASRFVRIGSLLAIVGLLMTLLGVLRIAGVAHADAHLLQSTKTSNFNRSRASAPSVISILITLAHLNKIVGTTIS</sequence>
<comment type="caution">
    <text evidence="1">The sequence shown here is derived from an EMBL/GenBank/DDBJ whole genome shotgun (WGS) entry which is preliminary data.</text>
</comment>
<accession>A0A402AW14</accession>
<evidence type="ECO:0000313" key="2">
    <source>
        <dbReference type="Proteomes" id="UP000287188"/>
    </source>
</evidence>